<organism evidence="1 2">
    <name type="scientific">Chondromyces crocatus</name>
    <dbReference type="NCBI Taxonomy" id="52"/>
    <lineage>
        <taxon>Bacteria</taxon>
        <taxon>Pseudomonadati</taxon>
        <taxon>Myxococcota</taxon>
        <taxon>Polyangia</taxon>
        <taxon>Polyangiales</taxon>
        <taxon>Polyangiaceae</taxon>
        <taxon>Chondromyces</taxon>
    </lineage>
</organism>
<gene>
    <name evidence="1" type="ORF">CMC5_046590</name>
</gene>
<dbReference type="RefSeq" id="WP_050432431.1">
    <property type="nucleotide sequence ID" value="NZ_CP012159.1"/>
</dbReference>
<reference evidence="1 2" key="1">
    <citation type="submission" date="2015-07" db="EMBL/GenBank/DDBJ databases">
        <title>Genome analysis of myxobacterium Chondromyces crocatus Cm c5 reveals a high potential for natural compound synthesis and the genetic basis for the loss of fruiting body formation.</title>
        <authorList>
            <person name="Zaburannyi N."/>
            <person name="Bunk B."/>
            <person name="Maier J."/>
            <person name="Overmann J."/>
            <person name="Mueller R."/>
        </authorList>
    </citation>
    <scope>NUCLEOTIDE SEQUENCE [LARGE SCALE GENOMIC DNA]</scope>
    <source>
        <strain evidence="1 2">Cm c5</strain>
    </source>
</reference>
<evidence type="ECO:0000313" key="2">
    <source>
        <dbReference type="Proteomes" id="UP000067626"/>
    </source>
</evidence>
<dbReference type="KEGG" id="ccro:CMC5_046590"/>
<dbReference type="STRING" id="52.CMC5_046590"/>
<keyword evidence="2" id="KW-1185">Reference proteome</keyword>
<protein>
    <submittedName>
        <fullName evidence="1">Uncharacterized protein</fullName>
    </submittedName>
</protein>
<dbReference type="NCBIfam" id="NF038353">
    <property type="entry name" value="FxLYD_dom"/>
    <property type="match status" value="2"/>
</dbReference>
<dbReference type="Proteomes" id="UP000067626">
    <property type="component" value="Chromosome"/>
</dbReference>
<evidence type="ECO:0000313" key="1">
    <source>
        <dbReference type="EMBL" id="AKT40504.1"/>
    </source>
</evidence>
<name>A0A0K1EI20_CHOCO</name>
<dbReference type="OrthoDB" id="5511394at2"/>
<accession>A0A0K1EI20</accession>
<sequence length="244" mass="25522">MILGLGCGGIFLLGIIGALVFFMRVKSAAEEIMQSPEFNLPTGDTAGSPATGTLQAELRDLREFKGFGNSRAFVGEIHNTGTDAIGIPSAKVIFYDAAGTAVTSSSCMSIVRALPPGEKVPCSFTVPATTKSVSHKVEITPMRAFAAGQTAKLEVTDVTYTPKKQVYGMNEMKGKVTNQSDFEAKGVIVIVSLYDKAGKIVGATQTTVAGSNIPAGGSARFTATLMDVAGPADTWQVLSVGYRQ</sequence>
<dbReference type="EMBL" id="CP012159">
    <property type="protein sequence ID" value="AKT40504.1"/>
    <property type="molecule type" value="Genomic_DNA"/>
</dbReference>
<dbReference type="AlphaFoldDB" id="A0A0K1EI20"/>
<dbReference type="InterPro" id="IPR047676">
    <property type="entry name" value="FxLYD_dom"/>
</dbReference>
<proteinExistence type="predicted"/>